<comment type="subcellular location">
    <subcellularLocation>
        <location evidence="1">Plastid</location>
    </subcellularLocation>
</comment>
<keyword evidence="4" id="KW-0809">Transit peptide</keyword>
<organism evidence="6 7">
    <name type="scientific">Trapa natans</name>
    <name type="common">Water chestnut</name>
    <dbReference type="NCBI Taxonomy" id="22666"/>
    <lineage>
        <taxon>Eukaryota</taxon>
        <taxon>Viridiplantae</taxon>
        <taxon>Streptophyta</taxon>
        <taxon>Embryophyta</taxon>
        <taxon>Tracheophyta</taxon>
        <taxon>Spermatophyta</taxon>
        <taxon>Magnoliopsida</taxon>
        <taxon>eudicotyledons</taxon>
        <taxon>Gunneridae</taxon>
        <taxon>Pentapetalae</taxon>
        <taxon>rosids</taxon>
        <taxon>malvids</taxon>
        <taxon>Myrtales</taxon>
        <taxon>Lythraceae</taxon>
        <taxon>Trapa</taxon>
    </lineage>
</organism>
<evidence type="ECO:0000313" key="7">
    <source>
        <dbReference type="Proteomes" id="UP001346149"/>
    </source>
</evidence>
<proteinExistence type="inferred from homology"/>
<dbReference type="Proteomes" id="UP001346149">
    <property type="component" value="Unassembled WGS sequence"/>
</dbReference>
<comment type="similarity">
    <text evidence="2">Belongs to the PAP/fibrillin family.</text>
</comment>
<evidence type="ECO:0000259" key="5">
    <source>
        <dbReference type="Pfam" id="PF04755"/>
    </source>
</evidence>
<evidence type="ECO:0000313" key="6">
    <source>
        <dbReference type="EMBL" id="KAK4802012.1"/>
    </source>
</evidence>
<feature type="domain" description="Plastid lipid-associated protein/fibrillin conserved" evidence="5">
    <location>
        <begin position="102"/>
        <end position="157"/>
    </location>
</feature>
<dbReference type="InterPro" id="IPR039633">
    <property type="entry name" value="PAP"/>
</dbReference>
<comment type="caution">
    <text evidence="6">The sequence shown here is derived from an EMBL/GenBank/DDBJ whole genome shotgun (WGS) entry which is preliminary data.</text>
</comment>
<dbReference type="GO" id="GO:0009536">
    <property type="term" value="C:plastid"/>
    <property type="evidence" value="ECO:0007669"/>
    <property type="project" value="UniProtKB-SubCell"/>
</dbReference>
<dbReference type="EMBL" id="JAXQNO010000002">
    <property type="protein sequence ID" value="KAK4802012.1"/>
    <property type="molecule type" value="Genomic_DNA"/>
</dbReference>
<evidence type="ECO:0000256" key="4">
    <source>
        <dbReference type="ARBA" id="ARBA00022946"/>
    </source>
</evidence>
<dbReference type="InterPro" id="IPR006843">
    <property type="entry name" value="PAP/fibrillin_dom"/>
</dbReference>
<evidence type="ECO:0000256" key="3">
    <source>
        <dbReference type="ARBA" id="ARBA00022640"/>
    </source>
</evidence>
<protein>
    <recommendedName>
        <fullName evidence="5">Plastid lipid-associated protein/fibrillin conserved domain-containing protein</fullName>
    </recommendedName>
</protein>
<keyword evidence="7" id="KW-1185">Reference proteome</keyword>
<dbReference type="PANTHER" id="PTHR31906">
    <property type="entry name" value="PLASTID-LIPID-ASSOCIATED PROTEIN 4, CHLOROPLASTIC-RELATED"/>
    <property type="match status" value="1"/>
</dbReference>
<evidence type="ECO:0000256" key="2">
    <source>
        <dbReference type="ARBA" id="ARBA00005845"/>
    </source>
</evidence>
<gene>
    <name evidence="6" type="ORF">SAY86_000215</name>
</gene>
<name>A0AAN7MMN4_TRANT</name>
<sequence>MSTIFQLLQVLYMTASGSLSSPQIIPRLAITPILNPRKIQLQATVPKRVRSAFVVRASDYEDELGQEKVPPVDDGAVTVAEVGPEAVAEADEGPKEADEITSLKKALFDSFYETDRGLNATSETRAEIVELITQLEAKNPTRAPTDALTLLNRKWNLV</sequence>
<keyword evidence="3" id="KW-0934">Plastid</keyword>
<dbReference type="AlphaFoldDB" id="A0AAN7MMN4"/>
<dbReference type="Pfam" id="PF04755">
    <property type="entry name" value="PAP_fibrillin"/>
    <property type="match status" value="1"/>
</dbReference>
<evidence type="ECO:0000256" key="1">
    <source>
        <dbReference type="ARBA" id="ARBA00004474"/>
    </source>
</evidence>
<reference evidence="6 7" key="1">
    <citation type="journal article" date="2023" name="Hortic Res">
        <title>Pangenome of water caltrop reveals structural variations and asymmetric subgenome divergence after allopolyploidization.</title>
        <authorList>
            <person name="Zhang X."/>
            <person name="Chen Y."/>
            <person name="Wang L."/>
            <person name="Yuan Y."/>
            <person name="Fang M."/>
            <person name="Shi L."/>
            <person name="Lu R."/>
            <person name="Comes H.P."/>
            <person name="Ma Y."/>
            <person name="Chen Y."/>
            <person name="Huang G."/>
            <person name="Zhou Y."/>
            <person name="Zheng Z."/>
            <person name="Qiu Y."/>
        </authorList>
    </citation>
    <scope>NUCLEOTIDE SEQUENCE [LARGE SCALE GENOMIC DNA]</scope>
    <source>
        <strain evidence="6">F231</strain>
    </source>
</reference>
<accession>A0AAN7MMN4</accession>